<protein>
    <submittedName>
        <fullName evidence="1">Uncharacterized protein</fullName>
    </submittedName>
</protein>
<accession>A0AA41WVK1</accession>
<reference evidence="2" key="1">
    <citation type="journal article" date="2023" name="Front. Microbiol.">
        <title>Ralstonia chuxiongensis sp. nov., Ralstonia mojiangensis sp. nov., and Ralstonia soli sp. nov., isolated from tobacco fields, are three novel species in the family Burkholderiaceae.</title>
        <authorList>
            <person name="Lu C.H."/>
            <person name="Zhang Y.Y."/>
            <person name="Jiang N."/>
            <person name="Chen W."/>
            <person name="Shao X."/>
            <person name="Zhao Z.M."/>
            <person name="Lu W.L."/>
            <person name="Hu X."/>
            <person name="Xi Y.X."/>
            <person name="Zou S.Y."/>
            <person name="Wei Q.J."/>
            <person name="Lin Z.L."/>
            <person name="Gong L."/>
            <person name="Gai X.T."/>
            <person name="Zhang L.Q."/>
            <person name="Li J.Y."/>
            <person name="Jin Y."/>
            <person name="Xia Z.Y."/>
        </authorList>
    </citation>
    <scope>NUCLEOTIDE SEQUENCE [LARGE SCALE GENOMIC DNA]</scope>
    <source>
        <strain evidence="2">21YRMH01-3</strain>
    </source>
</reference>
<evidence type="ECO:0000313" key="2">
    <source>
        <dbReference type="Proteomes" id="UP001162793"/>
    </source>
</evidence>
<organism evidence="1 2">
    <name type="scientific">Ralstonia chuxiongensis</name>
    <dbReference type="NCBI Taxonomy" id="2957504"/>
    <lineage>
        <taxon>Bacteria</taxon>
        <taxon>Pseudomonadati</taxon>
        <taxon>Pseudomonadota</taxon>
        <taxon>Betaproteobacteria</taxon>
        <taxon>Burkholderiales</taxon>
        <taxon>Burkholderiaceae</taxon>
        <taxon>Ralstonia</taxon>
    </lineage>
</organism>
<dbReference type="EMBL" id="JAMYWC010000004">
    <property type="protein sequence ID" value="MCP1173603.1"/>
    <property type="molecule type" value="Genomic_DNA"/>
</dbReference>
<proteinExistence type="predicted"/>
<sequence length="109" mass="11756">MMRGWRIQHFDGCAIHVLVVPGSRGRLGYSYTGFVCARENEAMIYPRLERFHNASAEFDSAEAAVAAAVGQGKAIAARLLTLRGEENAPCFTASMLLAPPSRAGRDADS</sequence>
<gene>
    <name evidence="1" type="ORF">NKG59_14670</name>
</gene>
<dbReference type="AlphaFoldDB" id="A0AA41WVK1"/>
<name>A0AA41WVK1_9RALS</name>
<dbReference type="RefSeq" id="WP_253538080.1">
    <property type="nucleotide sequence ID" value="NZ_JAMYWC010000004.1"/>
</dbReference>
<keyword evidence="2" id="KW-1185">Reference proteome</keyword>
<evidence type="ECO:0000313" key="1">
    <source>
        <dbReference type="EMBL" id="MCP1173603.1"/>
    </source>
</evidence>
<dbReference type="Proteomes" id="UP001162793">
    <property type="component" value="Unassembled WGS sequence"/>
</dbReference>
<comment type="caution">
    <text evidence="1">The sequence shown here is derived from an EMBL/GenBank/DDBJ whole genome shotgun (WGS) entry which is preliminary data.</text>
</comment>